<proteinExistence type="predicted"/>
<reference evidence="2 3" key="1">
    <citation type="submission" date="2020-09" db="EMBL/GenBank/DDBJ databases">
        <title>De no assembly of potato wild relative species, Solanum commersonii.</title>
        <authorList>
            <person name="Cho K."/>
        </authorList>
    </citation>
    <scope>NUCLEOTIDE SEQUENCE [LARGE SCALE GENOMIC DNA]</scope>
    <source>
        <strain evidence="2">LZ3.2</strain>
        <tissue evidence="2">Leaf</tissue>
    </source>
</reference>
<organism evidence="2 3">
    <name type="scientific">Solanum commersonii</name>
    <name type="common">Commerson's wild potato</name>
    <name type="synonym">Commerson's nightshade</name>
    <dbReference type="NCBI Taxonomy" id="4109"/>
    <lineage>
        <taxon>Eukaryota</taxon>
        <taxon>Viridiplantae</taxon>
        <taxon>Streptophyta</taxon>
        <taxon>Embryophyta</taxon>
        <taxon>Tracheophyta</taxon>
        <taxon>Spermatophyta</taxon>
        <taxon>Magnoliopsida</taxon>
        <taxon>eudicotyledons</taxon>
        <taxon>Gunneridae</taxon>
        <taxon>Pentapetalae</taxon>
        <taxon>asterids</taxon>
        <taxon>lamiids</taxon>
        <taxon>Solanales</taxon>
        <taxon>Solanaceae</taxon>
        <taxon>Solanoideae</taxon>
        <taxon>Solaneae</taxon>
        <taxon>Solanum</taxon>
    </lineage>
</organism>
<comment type="caution">
    <text evidence="2">The sequence shown here is derived from an EMBL/GenBank/DDBJ whole genome shotgun (WGS) entry which is preliminary data.</text>
</comment>
<evidence type="ECO:0000313" key="3">
    <source>
        <dbReference type="Proteomes" id="UP000824120"/>
    </source>
</evidence>
<feature type="compositionally biased region" description="Basic and acidic residues" evidence="1">
    <location>
        <begin position="52"/>
        <end position="67"/>
    </location>
</feature>
<keyword evidence="3" id="KW-1185">Reference proteome</keyword>
<dbReference type="AlphaFoldDB" id="A0A9J5YZE8"/>
<feature type="region of interest" description="Disordered" evidence="1">
    <location>
        <begin position="40"/>
        <end position="67"/>
    </location>
</feature>
<accession>A0A9J5YZE8</accession>
<evidence type="ECO:0000313" key="2">
    <source>
        <dbReference type="EMBL" id="KAG5605087.1"/>
    </source>
</evidence>
<name>A0A9J5YZE8_SOLCO</name>
<evidence type="ECO:0000256" key="1">
    <source>
        <dbReference type="SAM" id="MobiDB-lite"/>
    </source>
</evidence>
<gene>
    <name evidence="2" type="ORF">H5410_026579</name>
</gene>
<dbReference type="EMBL" id="JACXVP010000005">
    <property type="protein sequence ID" value="KAG5605087.1"/>
    <property type="molecule type" value="Genomic_DNA"/>
</dbReference>
<sequence>MEVNTRKWLPTASNTAYNKWYDFVISSIVTFTSIYPQGEIEAEEGGDNTNQSKEHNPKGDKKFGIPC</sequence>
<protein>
    <submittedName>
        <fullName evidence="2">Uncharacterized protein</fullName>
    </submittedName>
</protein>
<dbReference type="Proteomes" id="UP000824120">
    <property type="component" value="Chromosome 5"/>
</dbReference>